<evidence type="ECO:0000313" key="3">
    <source>
        <dbReference type="Proteomes" id="UP001214638"/>
    </source>
</evidence>
<evidence type="ECO:0000256" key="1">
    <source>
        <dbReference type="SAM" id="Coils"/>
    </source>
</evidence>
<keyword evidence="3" id="KW-1185">Reference proteome</keyword>
<dbReference type="GeneID" id="94336568"/>
<keyword evidence="1" id="KW-0175">Coiled coil</keyword>
<organism evidence="2 3">
    <name type="scientific">Babesia duncani</name>
    <dbReference type="NCBI Taxonomy" id="323732"/>
    <lineage>
        <taxon>Eukaryota</taxon>
        <taxon>Sar</taxon>
        <taxon>Alveolata</taxon>
        <taxon>Apicomplexa</taxon>
        <taxon>Aconoidasida</taxon>
        <taxon>Piroplasmida</taxon>
        <taxon>Babesiidae</taxon>
        <taxon>Babesia</taxon>
    </lineage>
</organism>
<name>A0AAD9PJL3_9APIC</name>
<sequence length="400" mass="46005">MKEARERSKLSSSVSREKAEIDRRKHYLAHWDKYIDYSEDVIAKSLAELELAARHIVITRDEYRKIINSIQIINDSLANQRSTIAEIENITKKDKSTPRIPLTPSKKKELEKNISKNSKRLRETEVVKMLLSNLKQRVQSNQMSRVEINGNKQIIFKTKQQILAMSSTIMEMEDLEVALEELMSLTPKERTILDREMAEHIEMTSFEAKQIEAHLINEIARRTLGENLTTRLKTLTAGKRELKEKLKIELQTVTAKINVLPIKKEVGKNSINALALELTNSEIHIRENETIISQDVGKCREKLAGSKYLTMQERNAMASEILVMRMLINGMEGAMKALKSAEKEIEELKMGMTEEELKMFDSEIMQHTIITGSESKKVVERLEKDILHLENQITAIPIEN</sequence>
<reference evidence="2" key="1">
    <citation type="journal article" date="2023" name="Nat. Microbiol.">
        <title>Babesia duncani multi-omics identifies virulence factors and drug targets.</title>
        <authorList>
            <person name="Singh P."/>
            <person name="Lonardi S."/>
            <person name="Liang Q."/>
            <person name="Vydyam P."/>
            <person name="Khabirova E."/>
            <person name="Fang T."/>
            <person name="Gihaz S."/>
            <person name="Thekkiniath J."/>
            <person name="Munshi M."/>
            <person name="Abel S."/>
            <person name="Ciampossin L."/>
            <person name="Batugedara G."/>
            <person name="Gupta M."/>
            <person name="Lu X.M."/>
            <person name="Lenz T."/>
            <person name="Chakravarty S."/>
            <person name="Cornillot E."/>
            <person name="Hu Y."/>
            <person name="Ma W."/>
            <person name="Gonzalez L.M."/>
            <person name="Sanchez S."/>
            <person name="Estrada K."/>
            <person name="Sanchez-Flores A."/>
            <person name="Montero E."/>
            <person name="Harb O.S."/>
            <person name="Le Roch K.G."/>
            <person name="Mamoun C.B."/>
        </authorList>
    </citation>
    <scope>NUCLEOTIDE SEQUENCE</scope>
    <source>
        <strain evidence="2">WA1</strain>
    </source>
</reference>
<feature type="coiled-coil region" evidence="1">
    <location>
        <begin position="331"/>
        <end position="358"/>
    </location>
</feature>
<gene>
    <name evidence="2" type="ORF">BdWA1_002270</name>
</gene>
<dbReference type="EMBL" id="JALLKP010000003">
    <property type="protein sequence ID" value="KAK2195677.1"/>
    <property type="molecule type" value="Genomic_DNA"/>
</dbReference>
<dbReference type="RefSeq" id="XP_067802520.1">
    <property type="nucleotide sequence ID" value="XM_067947298.1"/>
</dbReference>
<dbReference type="AlphaFoldDB" id="A0AAD9PJL3"/>
<dbReference type="Proteomes" id="UP001214638">
    <property type="component" value="Unassembled WGS sequence"/>
</dbReference>
<evidence type="ECO:0000313" key="2">
    <source>
        <dbReference type="EMBL" id="KAK2195677.1"/>
    </source>
</evidence>
<accession>A0AAD9PJL3</accession>
<dbReference type="KEGG" id="bdw:94336568"/>
<proteinExistence type="predicted"/>
<protein>
    <submittedName>
        <fullName evidence="2">Uncharacterized protein</fullName>
    </submittedName>
</protein>
<comment type="caution">
    <text evidence="2">The sequence shown here is derived from an EMBL/GenBank/DDBJ whole genome shotgun (WGS) entry which is preliminary data.</text>
</comment>